<evidence type="ECO:0000256" key="1">
    <source>
        <dbReference type="ARBA" id="ARBA00022679"/>
    </source>
</evidence>
<evidence type="ECO:0000313" key="4">
    <source>
        <dbReference type="EMBL" id="MDY0883775.1"/>
    </source>
</evidence>
<dbReference type="PANTHER" id="PTHR43877">
    <property type="entry name" value="AMINOALKYLPHOSPHONATE N-ACETYLTRANSFERASE-RELATED-RELATED"/>
    <property type="match status" value="1"/>
</dbReference>
<protein>
    <submittedName>
        <fullName evidence="4">GNAT family N-acetyltransferase</fullName>
    </submittedName>
</protein>
<gene>
    <name evidence="4" type="ORF">SMD27_13055</name>
</gene>
<dbReference type="Pfam" id="PF00583">
    <property type="entry name" value="Acetyltransf_1"/>
    <property type="match status" value="1"/>
</dbReference>
<keyword evidence="1" id="KW-0808">Transferase</keyword>
<accession>A0ABU5EE18</accession>
<dbReference type="SUPFAM" id="SSF55729">
    <property type="entry name" value="Acyl-CoA N-acyltransferases (Nat)"/>
    <property type="match status" value="1"/>
</dbReference>
<dbReference type="InterPro" id="IPR050832">
    <property type="entry name" value="Bact_Acetyltransf"/>
</dbReference>
<dbReference type="Gene3D" id="3.40.630.30">
    <property type="match status" value="1"/>
</dbReference>
<feature type="domain" description="N-acetyltransferase" evidence="3">
    <location>
        <begin position="15"/>
        <end position="158"/>
    </location>
</feature>
<name>A0ABU5EE18_9PROT</name>
<dbReference type="CDD" id="cd04301">
    <property type="entry name" value="NAT_SF"/>
    <property type="match status" value="1"/>
</dbReference>
<dbReference type="PANTHER" id="PTHR43877:SF2">
    <property type="entry name" value="AMINOALKYLPHOSPHONATE N-ACETYLTRANSFERASE-RELATED"/>
    <property type="match status" value="1"/>
</dbReference>
<reference evidence="4 5" key="1">
    <citation type="journal article" date="2016" name="Antonie Van Leeuwenhoek">
        <title>Dongia soli sp. nov., isolated from soil from Dokdo, Korea.</title>
        <authorList>
            <person name="Kim D.U."/>
            <person name="Lee H."/>
            <person name="Kim H."/>
            <person name="Kim S.G."/>
            <person name="Ka J.O."/>
        </authorList>
    </citation>
    <scope>NUCLEOTIDE SEQUENCE [LARGE SCALE GENOMIC DNA]</scope>
    <source>
        <strain evidence="4 5">D78</strain>
    </source>
</reference>
<keyword evidence="5" id="KW-1185">Reference proteome</keyword>
<dbReference type="InterPro" id="IPR000182">
    <property type="entry name" value="GNAT_dom"/>
</dbReference>
<dbReference type="PROSITE" id="PS51186">
    <property type="entry name" value="GNAT"/>
    <property type="match status" value="1"/>
</dbReference>
<keyword evidence="2" id="KW-0012">Acyltransferase</keyword>
<evidence type="ECO:0000256" key="2">
    <source>
        <dbReference type="ARBA" id="ARBA00023315"/>
    </source>
</evidence>
<evidence type="ECO:0000259" key="3">
    <source>
        <dbReference type="PROSITE" id="PS51186"/>
    </source>
</evidence>
<comment type="caution">
    <text evidence="4">The sequence shown here is derived from an EMBL/GenBank/DDBJ whole genome shotgun (WGS) entry which is preliminary data.</text>
</comment>
<evidence type="ECO:0000313" key="5">
    <source>
        <dbReference type="Proteomes" id="UP001279642"/>
    </source>
</evidence>
<dbReference type="EMBL" id="JAXCLW010000003">
    <property type="protein sequence ID" value="MDY0883775.1"/>
    <property type="molecule type" value="Genomic_DNA"/>
</dbReference>
<dbReference type="InterPro" id="IPR016181">
    <property type="entry name" value="Acyl_CoA_acyltransferase"/>
</dbReference>
<dbReference type="RefSeq" id="WP_320508842.1">
    <property type="nucleotide sequence ID" value="NZ_JAXCLW010000003.1"/>
</dbReference>
<dbReference type="Proteomes" id="UP001279642">
    <property type="component" value="Unassembled WGS sequence"/>
</dbReference>
<organism evidence="4 5">
    <name type="scientific">Dongia soli</name>
    <dbReference type="NCBI Taxonomy" id="600628"/>
    <lineage>
        <taxon>Bacteria</taxon>
        <taxon>Pseudomonadati</taxon>
        <taxon>Pseudomonadota</taxon>
        <taxon>Alphaproteobacteria</taxon>
        <taxon>Rhodospirillales</taxon>
        <taxon>Dongiaceae</taxon>
        <taxon>Dongia</taxon>
    </lineage>
</organism>
<sequence>MMLEPAKPLIEQADPRLPTVTALIAELDAYMTALYPAESNHLLDIDALAAPDIRFFAARFEDDYLGCGAIKIHEGAFTEVKRIFVSPKARGLGVGKYIIAALEAETRKLGLSLMRLETGIYQPEALALFERAGFTRCGPFADYPTDDPFSVFMEKRITL</sequence>
<proteinExistence type="predicted"/>